<protein>
    <submittedName>
        <fullName evidence="3">Uncharacterized protein</fullName>
    </submittedName>
</protein>
<gene>
    <name evidence="3" type="ORF">Dia5BBH33_04510</name>
</gene>
<keyword evidence="2" id="KW-0732">Signal</keyword>
<dbReference type="RefSeq" id="WP_022383142.1">
    <property type="nucleotide sequence ID" value="NZ_AP019697.1"/>
</dbReference>
<evidence type="ECO:0000313" key="4">
    <source>
        <dbReference type="Proteomes" id="UP000320585"/>
    </source>
</evidence>
<evidence type="ECO:0000313" key="3">
    <source>
        <dbReference type="EMBL" id="BBK24516.1"/>
    </source>
</evidence>
<proteinExistence type="predicted"/>
<evidence type="ECO:0000256" key="2">
    <source>
        <dbReference type="SAM" id="SignalP"/>
    </source>
</evidence>
<name>A0A8D5A1C1_9FIRM</name>
<keyword evidence="4" id="KW-1185">Reference proteome</keyword>
<evidence type="ECO:0000256" key="1">
    <source>
        <dbReference type="SAM" id="MobiDB-lite"/>
    </source>
</evidence>
<feature type="signal peptide" evidence="2">
    <location>
        <begin position="1"/>
        <end position="28"/>
    </location>
</feature>
<feature type="chain" id="PRO_5038439032" evidence="2">
    <location>
        <begin position="29"/>
        <end position="359"/>
    </location>
</feature>
<accession>A0A8D5A1C1</accession>
<dbReference type="Proteomes" id="UP000320585">
    <property type="component" value="Chromosome"/>
</dbReference>
<dbReference type="KEGG" id="dho:Dia5BBH33_04510"/>
<feature type="region of interest" description="Disordered" evidence="1">
    <location>
        <begin position="30"/>
        <end position="49"/>
    </location>
</feature>
<dbReference type="AlphaFoldDB" id="A0A8D5A1C1"/>
<dbReference type="EMBL" id="AP019697">
    <property type="protein sequence ID" value="BBK24516.1"/>
    <property type="molecule type" value="Genomic_DNA"/>
</dbReference>
<reference evidence="4" key="1">
    <citation type="submission" date="2019-05" db="EMBL/GenBank/DDBJ databases">
        <title>Complete genome sequencing of Dialister sp. strain 5BBH33.</title>
        <authorList>
            <person name="Sakamoto M."/>
            <person name="Murakami T."/>
            <person name="Mori H."/>
        </authorList>
    </citation>
    <scope>NUCLEOTIDE SEQUENCE [LARGE SCALE GENOMIC DNA]</scope>
    <source>
        <strain evidence="4">5BBH33</strain>
    </source>
</reference>
<dbReference type="GeneID" id="92715670"/>
<sequence>MKLKSGKKLLGALLLASLVGFASLPAVSAEDAAPADGNGPAVETREPSYPAVNGHYKNEAFGMEFDLPAAYTEDAGNKPYMYQAHLTDYNMGLMVLMQGRKAGISDSRLKEEVKQVEEIPDQMAKGSKDVKIMDKKMVKAGGYDTLQFAVRGEHDGKPFISVNDFILTNSATYMMSFTMKDTDYKNNQNEIDEILKSVSFFTVWRTEPVRTTKYAYDLPVDVKVGASGGINPDHILLGTNGRLLTGVMVVKSSKRSALSFWPESLSGLTEQQKKGVLDGLKGYLSLDPAMKEAKHLTMDFVQMKAGDAVRVDYDIDDDHTSAWYFAKDKNSICFDYTYGKEDADYAAGIVEKSTASITL</sequence>
<organism evidence="3 4">
    <name type="scientific">Dialister hominis</name>
    <dbReference type="NCBI Taxonomy" id="2582419"/>
    <lineage>
        <taxon>Bacteria</taxon>
        <taxon>Bacillati</taxon>
        <taxon>Bacillota</taxon>
        <taxon>Negativicutes</taxon>
        <taxon>Veillonellales</taxon>
        <taxon>Veillonellaceae</taxon>
        <taxon>Dialister</taxon>
    </lineage>
</organism>